<dbReference type="PANTHER" id="PTHR21248">
    <property type="entry name" value="CARDIOLIPIN SYNTHASE"/>
    <property type="match status" value="1"/>
</dbReference>
<dbReference type="EMBL" id="FP929041">
    <property type="protein sequence ID" value="CBK88817.1"/>
    <property type="molecule type" value="Genomic_DNA"/>
</dbReference>
<sequence>MVYEVTKANFDILIKKGVKIYEYTPGFIHGKVALADDRSALVGTVNMDFRSYYLHYECGVWVHDVDCIKDIKDDFEEIFKASHLVTLEECMKTNFIVRTYRNVLKVFSPIL</sequence>
<dbReference type="Pfam" id="PF13091">
    <property type="entry name" value="PLDc_2"/>
    <property type="match status" value="1"/>
</dbReference>
<dbReference type="SUPFAM" id="SSF56024">
    <property type="entry name" value="Phospholipase D/nuclease"/>
    <property type="match status" value="1"/>
</dbReference>
<evidence type="ECO:0000313" key="2">
    <source>
        <dbReference type="EMBL" id="CBK88817.1"/>
    </source>
</evidence>
<dbReference type="STRING" id="717960.EC1_14500"/>
<dbReference type="PROSITE" id="PS50035">
    <property type="entry name" value="PLD"/>
    <property type="match status" value="1"/>
</dbReference>
<dbReference type="PATRIC" id="fig|717960.3.peg.939"/>
<dbReference type="HOGENOM" id="CLU_038053_5_2_9"/>
<dbReference type="InterPro" id="IPR001736">
    <property type="entry name" value="PLipase_D/transphosphatidylase"/>
</dbReference>
<dbReference type="KEGG" id="euc:EC1_14500"/>
<dbReference type="Gene3D" id="3.30.870.10">
    <property type="entry name" value="Endonuclease Chain A"/>
    <property type="match status" value="1"/>
</dbReference>
<evidence type="ECO:0000259" key="1">
    <source>
        <dbReference type="PROSITE" id="PS50035"/>
    </source>
</evidence>
<reference evidence="2 3" key="1">
    <citation type="submission" date="2010-03" db="EMBL/GenBank/DDBJ databases">
        <title>The genome sequence of Eubacterium cylindroides T2-87.</title>
        <authorList>
            <consortium name="metaHIT consortium -- http://www.metahit.eu/"/>
            <person name="Pajon A."/>
            <person name="Turner K."/>
            <person name="Parkhill J."/>
            <person name="Duncan S."/>
            <person name="Flint H."/>
        </authorList>
    </citation>
    <scope>NUCLEOTIDE SEQUENCE [LARGE SCALE GENOMIC DNA]</scope>
    <source>
        <strain evidence="2 3">T2-87</strain>
    </source>
</reference>
<dbReference type="PANTHER" id="PTHR21248:SF22">
    <property type="entry name" value="PHOSPHOLIPASE D"/>
    <property type="match status" value="1"/>
</dbReference>
<organism evidence="2 3">
    <name type="scientific">Faecalitalea cylindroides T2-87</name>
    <dbReference type="NCBI Taxonomy" id="717960"/>
    <lineage>
        <taxon>Bacteria</taxon>
        <taxon>Bacillati</taxon>
        <taxon>Bacillota</taxon>
        <taxon>Erysipelotrichia</taxon>
        <taxon>Erysipelotrichales</taxon>
        <taxon>Erysipelotrichaceae</taxon>
        <taxon>Faecalitalea</taxon>
    </lineage>
</organism>
<reference evidence="2 3" key="2">
    <citation type="submission" date="2010-03" db="EMBL/GenBank/DDBJ databases">
        <authorList>
            <person name="Pajon A."/>
        </authorList>
    </citation>
    <scope>NUCLEOTIDE SEQUENCE [LARGE SCALE GENOMIC DNA]</scope>
    <source>
        <strain evidence="2 3">T2-87</strain>
    </source>
</reference>
<dbReference type="InterPro" id="IPR025202">
    <property type="entry name" value="PLD-like_dom"/>
</dbReference>
<protein>
    <recommendedName>
        <fullName evidence="1">PLD phosphodiesterase domain-containing protein</fullName>
    </recommendedName>
</protein>
<proteinExistence type="predicted"/>
<dbReference type="Proteomes" id="UP000008801">
    <property type="component" value="Chromosome"/>
</dbReference>
<dbReference type="AlphaFoldDB" id="D4JF45"/>
<dbReference type="GO" id="GO:0032049">
    <property type="term" value="P:cardiolipin biosynthetic process"/>
    <property type="evidence" value="ECO:0007669"/>
    <property type="project" value="UniProtKB-ARBA"/>
</dbReference>
<gene>
    <name evidence="2" type="ORF">EC1_14500</name>
</gene>
<feature type="domain" description="PLD phosphodiesterase" evidence="1">
    <location>
        <begin position="24"/>
        <end position="51"/>
    </location>
</feature>
<accession>D4JF45</accession>
<dbReference type="SMART" id="SM00155">
    <property type="entry name" value="PLDc"/>
    <property type="match status" value="1"/>
</dbReference>
<name>D4JF45_9FIRM</name>
<dbReference type="GO" id="GO:0030572">
    <property type="term" value="F:phosphatidyltransferase activity"/>
    <property type="evidence" value="ECO:0007669"/>
    <property type="project" value="UniProtKB-ARBA"/>
</dbReference>
<evidence type="ECO:0000313" key="3">
    <source>
        <dbReference type="Proteomes" id="UP000008801"/>
    </source>
</evidence>